<accession>A0A2S7IMT0</accession>
<dbReference type="OrthoDB" id="882771at2"/>
<reference evidence="2" key="1">
    <citation type="submission" date="2018-02" db="EMBL/GenBank/DDBJ databases">
        <title>Genome sequencing of Solimonas sp. HR-BB.</title>
        <authorList>
            <person name="Lee Y."/>
            <person name="Jeon C.O."/>
        </authorList>
    </citation>
    <scope>NUCLEOTIDE SEQUENCE [LARGE SCALE GENOMIC DNA]</scope>
    <source>
        <strain evidence="2">HR-U</strain>
    </source>
</reference>
<keyword evidence="2" id="KW-1185">Reference proteome</keyword>
<dbReference type="EMBL" id="PTRA01000001">
    <property type="protein sequence ID" value="PQA58928.1"/>
    <property type="molecule type" value="Genomic_DNA"/>
</dbReference>
<comment type="caution">
    <text evidence="1">The sequence shown here is derived from an EMBL/GenBank/DDBJ whole genome shotgun (WGS) entry which is preliminary data.</text>
</comment>
<evidence type="ECO:0000313" key="1">
    <source>
        <dbReference type="EMBL" id="PQA58928.1"/>
    </source>
</evidence>
<sequence length="231" mass="26920">MNSSLSTDTVQLGQPAQKLKSYEIERVDEETGALVTESKFLYLEGHPREYRFNGQNGQFNLYGERILTDSIGKPITEFSFQPIAYRIFEDTLFTRSEREVWAEFFFIDADNCVASLMFNNTSVSELYRMMQPVFYERKTLCDLIITIKPEKVTSKMDSGKSWYIARFSYRSGEVENVRQYRDFARDHHLYRAETLTDSAMHRIVSKYYNRLPEPEMVSLPEPVKELGSSAA</sequence>
<dbReference type="AlphaFoldDB" id="A0A2S7IMT0"/>
<name>A0A2S7IMT0_9BACT</name>
<organism evidence="1 2">
    <name type="scientific">Siphonobacter curvatus</name>
    <dbReference type="NCBI Taxonomy" id="2094562"/>
    <lineage>
        <taxon>Bacteria</taxon>
        <taxon>Pseudomonadati</taxon>
        <taxon>Bacteroidota</taxon>
        <taxon>Cytophagia</taxon>
        <taxon>Cytophagales</taxon>
        <taxon>Cytophagaceae</taxon>
        <taxon>Siphonobacter</taxon>
    </lineage>
</organism>
<dbReference type="Proteomes" id="UP000239590">
    <property type="component" value="Unassembled WGS sequence"/>
</dbReference>
<gene>
    <name evidence="1" type="ORF">C5O19_04520</name>
</gene>
<evidence type="ECO:0000313" key="2">
    <source>
        <dbReference type="Proteomes" id="UP000239590"/>
    </source>
</evidence>
<protein>
    <submittedName>
        <fullName evidence="1">Uncharacterized protein</fullName>
    </submittedName>
</protein>
<dbReference type="RefSeq" id="WP_104710095.1">
    <property type="nucleotide sequence ID" value="NZ_PTRA01000001.1"/>
</dbReference>
<proteinExistence type="predicted"/>